<comment type="caution">
    <text evidence="7">The sequence shown here is derived from an EMBL/GenBank/DDBJ whole genome shotgun (WGS) entry which is preliminary data.</text>
</comment>
<evidence type="ECO:0000256" key="6">
    <source>
        <dbReference type="HAMAP-Rule" id="MF_00074"/>
    </source>
</evidence>
<dbReference type="Proteomes" id="UP000598633">
    <property type="component" value="Unassembled WGS sequence"/>
</dbReference>
<evidence type="ECO:0000256" key="5">
    <source>
        <dbReference type="ARBA" id="ARBA00022691"/>
    </source>
</evidence>
<evidence type="ECO:0000313" key="7">
    <source>
        <dbReference type="EMBL" id="MBD3871003.1"/>
    </source>
</evidence>
<proteinExistence type="inferred from homology"/>
<organism evidence="7 8">
    <name type="scientific">Candidatus Sulfomarinibacter kjeldsenii</name>
    <dbReference type="NCBI Taxonomy" id="2885994"/>
    <lineage>
        <taxon>Bacteria</taxon>
        <taxon>Pseudomonadati</taxon>
        <taxon>Acidobacteriota</taxon>
        <taxon>Thermoanaerobaculia</taxon>
        <taxon>Thermoanaerobaculales</taxon>
        <taxon>Candidatus Sulfomarinibacteraceae</taxon>
        <taxon>Candidatus Sulfomarinibacter</taxon>
    </lineage>
</organism>
<dbReference type="GO" id="GO:0005829">
    <property type="term" value="C:cytosol"/>
    <property type="evidence" value="ECO:0007669"/>
    <property type="project" value="TreeGrafter"/>
</dbReference>
<dbReference type="NCBIfam" id="TIGR00138">
    <property type="entry name" value="rsmG_gidB"/>
    <property type="match status" value="1"/>
</dbReference>
<dbReference type="EC" id="2.1.1.-" evidence="6"/>
<dbReference type="GO" id="GO:0070043">
    <property type="term" value="F:rRNA (guanine-N7-)-methyltransferase activity"/>
    <property type="evidence" value="ECO:0007669"/>
    <property type="project" value="UniProtKB-UniRule"/>
</dbReference>
<dbReference type="HAMAP" id="MF_00074">
    <property type="entry name" value="16SrRNA_methyltr_G"/>
    <property type="match status" value="1"/>
</dbReference>
<evidence type="ECO:0000313" key="8">
    <source>
        <dbReference type="Proteomes" id="UP000598633"/>
    </source>
</evidence>
<keyword evidence="3 6" id="KW-0489">Methyltransferase</keyword>
<dbReference type="Pfam" id="PF02527">
    <property type="entry name" value="GidB"/>
    <property type="match status" value="1"/>
</dbReference>
<feature type="binding site" evidence="6">
    <location>
        <position position="73"/>
    </location>
    <ligand>
        <name>S-adenosyl-L-methionine</name>
        <dbReference type="ChEBI" id="CHEBI:59789"/>
    </ligand>
</feature>
<name>A0A8J6Y565_9BACT</name>
<dbReference type="PANTHER" id="PTHR31760:SF0">
    <property type="entry name" value="S-ADENOSYL-L-METHIONINE-DEPENDENT METHYLTRANSFERASES SUPERFAMILY PROTEIN"/>
    <property type="match status" value="1"/>
</dbReference>
<dbReference type="AlphaFoldDB" id="A0A8J6Y565"/>
<sequence>MSGGVDYSGLLAAHVGGAALRRLVCYAGLLERWSERHNLVCFSSREELVERHILDSLAAAPLLEGSGRLLDIGSGAGLPGVPLLAVRPLWSGVLLEPRQKRWAFLRTAVRELQLAADVACSRYQDLGDCLPFDVITIRAVGDHKALLGWARGRLAADGEVVIWTTVDGVAALEAVAGWRVLSSRLSGLDCGRLARLQPCFT</sequence>
<comment type="function">
    <text evidence="6">Specifically methylates the N7 position of a guanine in 16S rRNA.</text>
</comment>
<gene>
    <name evidence="6 7" type="primary">rsmG</name>
    <name evidence="7" type="ORF">IFJ97_06550</name>
</gene>
<reference evidence="7 8" key="1">
    <citation type="submission" date="2020-08" db="EMBL/GenBank/DDBJ databases">
        <title>Acidobacteriota in marine sediments use diverse sulfur dissimilation pathways.</title>
        <authorList>
            <person name="Wasmund K."/>
        </authorList>
    </citation>
    <scope>NUCLEOTIDE SEQUENCE [LARGE SCALE GENOMIC DNA]</scope>
    <source>
        <strain evidence="7">MAG AM3-A</strain>
    </source>
</reference>
<feature type="binding site" evidence="6">
    <location>
        <position position="78"/>
    </location>
    <ligand>
        <name>S-adenosyl-L-methionine</name>
        <dbReference type="ChEBI" id="CHEBI:59789"/>
    </ligand>
</feature>
<dbReference type="EMBL" id="JACXWA010000109">
    <property type="protein sequence ID" value="MBD3871003.1"/>
    <property type="molecule type" value="Genomic_DNA"/>
</dbReference>
<feature type="binding site" evidence="6">
    <location>
        <position position="138"/>
    </location>
    <ligand>
        <name>S-adenosyl-L-methionine</name>
        <dbReference type="ChEBI" id="CHEBI:59789"/>
    </ligand>
</feature>
<dbReference type="InterPro" id="IPR003682">
    <property type="entry name" value="rRNA_ssu_MeTfrase_G"/>
</dbReference>
<evidence type="ECO:0000256" key="3">
    <source>
        <dbReference type="ARBA" id="ARBA00022603"/>
    </source>
</evidence>
<dbReference type="Gene3D" id="3.40.50.150">
    <property type="entry name" value="Vaccinia Virus protein VP39"/>
    <property type="match status" value="1"/>
</dbReference>
<dbReference type="SUPFAM" id="SSF53335">
    <property type="entry name" value="S-adenosyl-L-methionine-dependent methyltransferases"/>
    <property type="match status" value="1"/>
</dbReference>
<evidence type="ECO:0000256" key="4">
    <source>
        <dbReference type="ARBA" id="ARBA00022679"/>
    </source>
</evidence>
<evidence type="ECO:0000256" key="1">
    <source>
        <dbReference type="ARBA" id="ARBA00022490"/>
    </source>
</evidence>
<keyword evidence="5 6" id="KW-0949">S-adenosyl-L-methionine</keyword>
<keyword evidence="2 6" id="KW-0698">rRNA processing</keyword>
<keyword evidence="4 6" id="KW-0808">Transferase</keyword>
<keyword evidence="1 6" id="KW-0963">Cytoplasm</keyword>
<protein>
    <recommendedName>
        <fullName evidence="6">Ribosomal RNA small subunit methyltransferase G</fullName>
        <ecNumber evidence="6">2.1.1.-</ecNumber>
    </recommendedName>
    <alternativeName>
        <fullName evidence="6">16S rRNA 7-methylguanosine methyltransferase</fullName>
        <shortName evidence="6">16S rRNA m7G methyltransferase</shortName>
    </alternativeName>
</protein>
<comment type="similarity">
    <text evidence="6">Belongs to the methyltransferase superfamily. RNA methyltransferase RsmG family.</text>
</comment>
<accession>A0A8J6Y565</accession>
<dbReference type="InterPro" id="IPR029063">
    <property type="entry name" value="SAM-dependent_MTases_sf"/>
</dbReference>
<comment type="subcellular location">
    <subcellularLocation>
        <location evidence="6">Cytoplasm</location>
    </subcellularLocation>
</comment>
<comment type="caution">
    <text evidence="6">Lacks conserved residue(s) required for the propagation of feature annotation.</text>
</comment>
<dbReference type="PANTHER" id="PTHR31760">
    <property type="entry name" value="S-ADENOSYL-L-METHIONINE-DEPENDENT METHYLTRANSFERASES SUPERFAMILY PROTEIN"/>
    <property type="match status" value="1"/>
</dbReference>
<evidence type="ECO:0000256" key="2">
    <source>
        <dbReference type="ARBA" id="ARBA00022552"/>
    </source>
</evidence>